<evidence type="ECO:0000313" key="4">
    <source>
        <dbReference type="Proteomes" id="UP000292702"/>
    </source>
</evidence>
<evidence type="ECO:0000313" key="3">
    <source>
        <dbReference type="EMBL" id="TCD60976.1"/>
    </source>
</evidence>
<evidence type="ECO:0000259" key="2">
    <source>
        <dbReference type="Pfam" id="PF20151"/>
    </source>
</evidence>
<evidence type="ECO:0000256" key="1">
    <source>
        <dbReference type="SAM" id="Phobius"/>
    </source>
</evidence>
<feature type="transmembrane region" description="Helical" evidence="1">
    <location>
        <begin position="6"/>
        <end position="26"/>
    </location>
</feature>
<proteinExistence type="predicted"/>
<reference evidence="3 4" key="1">
    <citation type="submission" date="2018-11" db="EMBL/GenBank/DDBJ databases">
        <title>Genome assembly of Steccherinum ochraceum LE-BIN_3174, the white-rot fungus of the Steccherinaceae family (The Residual Polyporoid clade, Polyporales, Basidiomycota).</title>
        <authorList>
            <person name="Fedorova T.V."/>
            <person name="Glazunova O.A."/>
            <person name="Landesman E.O."/>
            <person name="Moiseenko K.V."/>
            <person name="Psurtseva N.V."/>
            <person name="Savinova O.S."/>
            <person name="Shakhova N.V."/>
            <person name="Tyazhelova T.V."/>
            <person name="Vasina D.V."/>
        </authorList>
    </citation>
    <scope>NUCLEOTIDE SEQUENCE [LARGE SCALE GENOMIC DNA]</scope>
    <source>
        <strain evidence="3 4">LE-BIN_3174</strain>
    </source>
</reference>
<dbReference type="Pfam" id="PF20151">
    <property type="entry name" value="DUF6533"/>
    <property type="match status" value="1"/>
</dbReference>
<feature type="transmembrane region" description="Helical" evidence="1">
    <location>
        <begin position="38"/>
        <end position="61"/>
    </location>
</feature>
<dbReference type="AlphaFoldDB" id="A0A4R0R473"/>
<keyword evidence="1" id="KW-1133">Transmembrane helix</keyword>
<accession>A0A4R0R473</accession>
<keyword evidence="1" id="KW-0812">Transmembrane</keyword>
<gene>
    <name evidence="3" type="ORF">EIP91_009241</name>
</gene>
<dbReference type="OrthoDB" id="2803335at2759"/>
<comment type="caution">
    <text evidence="3">The sequence shown here is derived from an EMBL/GenBank/DDBJ whole genome shotgun (WGS) entry which is preliminary data.</text>
</comment>
<keyword evidence="1" id="KW-0472">Membrane</keyword>
<dbReference type="EMBL" id="RWJN01000520">
    <property type="protein sequence ID" value="TCD60976.1"/>
    <property type="molecule type" value="Genomic_DNA"/>
</dbReference>
<sequence length="67" mass="7902">MGEFSLNYAFVVASFCLVVYDTLLTLSRELECIWRRKFSLITVIFVLQRWVLVLDGIGLVLPVRHRW</sequence>
<dbReference type="InterPro" id="IPR045340">
    <property type="entry name" value="DUF6533"/>
</dbReference>
<dbReference type="Proteomes" id="UP000292702">
    <property type="component" value="Unassembled WGS sequence"/>
</dbReference>
<feature type="domain" description="DUF6533" evidence="2">
    <location>
        <begin position="10"/>
        <end position="52"/>
    </location>
</feature>
<name>A0A4R0R473_9APHY</name>
<keyword evidence="4" id="KW-1185">Reference proteome</keyword>
<protein>
    <recommendedName>
        <fullName evidence="2">DUF6533 domain-containing protein</fullName>
    </recommendedName>
</protein>
<organism evidence="3 4">
    <name type="scientific">Steccherinum ochraceum</name>
    <dbReference type="NCBI Taxonomy" id="92696"/>
    <lineage>
        <taxon>Eukaryota</taxon>
        <taxon>Fungi</taxon>
        <taxon>Dikarya</taxon>
        <taxon>Basidiomycota</taxon>
        <taxon>Agaricomycotina</taxon>
        <taxon>Agaricomycetes</taxon>
        <taxon>Polyporales</taxon>
        <taxon>Steccherinaceae</taxon>
        <taxon>Steccherinum</taxon>
    </lineage>
</organism>